<evidence type="ECO:0000313" key="2">
    <source>
        <dbReference type="EMBL" id="SDB89509.1"/>
    </source>
</evidence>
<dbReference type="AlphaFoldDB" id="A0A1G6H5G7"/>
<keyword evidence="3" id="KW-1185">Reference proteome</keyword>
<accession>A0A1G6H5G7</accession>
<dbReference type="RefSeq" id="WP_218119749.1">
    <property type="nucleotide sequence ID" value="NZ_FMYI01000002.1"/>
</dbReference>
<protein>
    <recommendedName>
        <fullName evidence="4">Polymer-forming protein</fullName>
    </recommendedName>
</protein>
<feature type="signal peptide" evidence="1">
    <location>
        <begin position="1"/>
        <end position="18"/>
    </location>
</feature>
<dbReference type="PROSITE" id="PS51257">
    <property type="entry name" value="PROKAR_LIPOPROTEIN"/>
    <property type="match status" value="1"/>
</dbReference>
<organism evidence="2 3">
    <name type="scientific">Pelagirhabdus alkalitolerans</name>
    <dbReference type="NCBI Taxonomy" id="1612202"/>
    <lineage>
        <taxon>Bacteria</taxon>
        <taxon>Bacillati</taxon>
        <taxon>Bacillota</taxon>
        <taxon>Bacilli</taxon>
        <taxon>Bacillales</taxon>
        <taxon>Bacillaceae</taxon>
        <taxon>Pelagirhabdus</taxon>
    </lineage>
</organism>
<evidence type="ECO:0000313" key="3">
    <source>
        <dbReference type="Proteomes" id="UP000242949"/>
    </source>
</evidence>
<proteinExistence type="predicted"/>
<evidence type="ECO:0000256" key="1">
    <source>
        <dbReference type="SAM" id="SignalP"/>
    </source>
</evidence>
<sequence>MKKWMTLLMTVLVIGLLAACGADGVEEDTADDNGDDADATTAATQVNVESEDELLEGISDDGAWIVIFHEDIETDEELVLTGGFTNNNDEPDRKLALYAQDEDRNITDQFTLTAPSITIENEATRIQGGTFAGDVYVEAEGFRLPADSTIDGDLIFASEEYQDSADIEEGTVTGSVEVQ</sequence>
<gene>
    <name evidence="2" type="ORF">SAMN05421734_102261</name>
</gene>
<dbReference type="Proteomes" id="UP000242949">
    <property type="component" value="Unassembled WGS sequence"/>
</dbReference>
<name>A0A1G6H5G7_9BACI</name>
<dbReference type="EMBL" id="FMYI01000002">
    <property type="protein sequence ID" value="SDB89509.1"/>
    <property type="molecule type" value="Genomic_DNA"/>
</dbReference>
<dbReference type="STRING" id="1612202.SAMN05421734_102261"/>
<feature type="chain" id="PRO_5039001935" description="Polymer-forming protein" evidence="1">
    <location>
        <begin position="19"/>
        <end position="179"/>
    </location>
</feature>
<reference evidence="3" key="1">
    <citation type="submission" date="2016-09" db="EMBL/GenBank/DDBJ databases">
        <authorList>
            <person name="Varghese N."/>
            <person name="Submissions S."/>
        </authorList>
    </citation>
    <scope>NUCLEOTIDE SEQUENCE [LARGE SCALE GENOMIC DNA]</scope>
    <source>
        <strain evidence="3">S5</strain>
    </source>
</reference>
<keyword evidence="1" id="KW-0732">Signal</keyword>
<evidence type="ECO:0008006" key="4">
    <source>
        <dbReference type="Google" id="ProtNLM"/>
    </source>
</evidence>